<gene>
    <name evidence="1" type="ORF">HNV10_05530</name>
</gene>
<keyword evidence="2" id="KW-1185">Reference proteome</keyword>
<dbReference type="EMBL" id="JABRWQ010000002">
    <property type="protein sequence ID" value="NRD22690.1"/>
    <property type="molecule type" value="Genomic_DNA"/>
</dbReference>
<protein>
    <submittedName>
        <fullName evidence="1">Uncharacterized protein</fullName>
    </submittedName>
</protein>
<evidence type="ECO:0000313" key="1">
    <source>
        <dbReference type="EMBL" id="NRD22690.1"/>
    </source>
</evidence>
<dbReference type="Proteomes" id="UP000805085">
    <property type="component" value="Unassembled WGS sequence"/>
</dbReference>
<reference evidence="1 2" key="1">
    <citation type="journal article" date="2015" name="Int. J. Syst. Evol. Microbiol.">
        <title>Winogradskyella litoriviva sp. nov., isolated from coastal seawater.</title>
        <authorList>
            <person name="Nedashkovskaya O.I."/>
            <person name="Kukhlevskiy A.D."/>
            <person name="Zhukova N.V."/>
            <person name="Kim S.J."/>
            <person name="Rhee S.K."/>
            <person name="Mikhailov V.V."/>
        </authorList>
    </citation>
    <scope>NUCLEOTIDE SEQUENCE [LARGE SCALE GENOMIC DNA]</scope>
    <source>
        <strain evidence="1 2">KMM6491</strain>
    </source>
</reference>
<proteinExistence type="predicted"/>
<dbReference type="RefSeq" id="WP_173300328.1">
    <property type="nucleotide sequence ID" value="NZ_JABRWQ010000002.1"/>
</dbReference>
<accession>A0ABX2E324</accession>
<evidence type="ECO:0000313" key="2">
    <source>
        <dbReference type="Proteomes" id="UP000805085"/>
    </source>
</evidence>
<comment type="caution">
    <text evidence="1">The sequence shown here is derived from an EMBL/GenBank/DDBJ whole genome shotgun (WGS) entry which is preliminary data.</text>
</comment>
<organism evidence="1 2">
    <name type="scientific">Winogradskyella litoriviva</name>
    <dbReference type="NCBI Taxonomy" id="1220182"/>
    <lineage>
        <taxon>Bacteria</taxon>
        <taxon>Pseudomonadati</taxon>
        <taxon>Bacteroidota</taxon>
        <taxon>Flavobacteriia</taxon>
        <taxon>Flavobacteriales</taxon>
        <taxon>Flavobacteriaceae</taxon>
        <taxon>Winogradskyella</taxon>
    </lineage>
</organism>
<name>A0ABX2E324_9FLAO</name>
<sequence length="175" mass="20100">MSQSNNLNNTKSKEWLSLITEILAKGNSLSTKYITEVLGTENTIYKRNQRGSKFLRPKNKYLSYIAINPDLEDDETDQPISFLVCSGEQLNLKLKDLLDLFPNMEIVENTYDGGIQLFFHPVNSRFNFTAVACQLFTDYKKLDDLKHVNINEISFMFQPHKIKTRAGYSMSNSNA</sequence>